<keyword evidence="1" id="KW-0472">Membrane</keyword>
<feature type="transmembrane region" description="Helical" evidence="1">
    <location>
        <begin position="264"/>
        <end position="285"/>
    </location>
</feature>
<keyword evidence="3" id="KW-1185">Reference proteome</keyword>
<dbReference type="Proteomes" id="UP001362999">
    <property type="component" value="Unassembled WGS sequence"/>
</dbReference>
<feature type="transmembrane region" description="Helical" evidence="1">
    <location>
        <begin position="231"/>
        <end position="252"/>
    </location>
</feature>
<evidence type="ECO:0000313" key="2">
    <source>
        <dbReference type="EMBL" id="KAK7048096.1"/>
    </source>
</evidence>
<keyword evidence="1" id="KW-0812">Transmembrane</keyword>
<evidence type="ECO:0000256" key="1">
    <source>
        <dbReference type="SAM" id="Phobius"/>
    </source>
</evidence>
<gene>
    <name evidence="2" type="ORF">R3P38DRAFT_2505659</name>
</gene>
<feature type="transmembrane region" description="Helical" evidence="1">
    <location>
        <begin position="27"/>
        <end position="50"/>
    </location>
</feature>
<proteinExistence type="predicted"/>
<feature type="transmembrane region" description="Helical" evidence="1">
    <location>
        <begin position="62"/>
        <end position="81"/>
    </location>
</feature>
<comment type="caution">
    <text evidence="2">The sequence shown here is derived from an EMBL/GenBank/DDBJ whole genome shotgun (WGS) entry which is preliminary data.</text>
</comment>
<organism evidence="2 3">
    <name type="scientific">Favolaschia claudopus</name>
    <dbReference type="NCBI Taxonomy" id="2862362"/>
    <lineage>
        <taxon>Eukaryota</taxon>
        <taxon>Fungi</taxon>
        <taxon>Dikarya</taxon>
        <taxon>Basidiomycota</taxon>
        <taxon>Agaricomycotina</taxon>
        <taxon>Agaricomycetes</taxon>
        <taxon>Agaricomycetidae</taxon>
        <taxon>Agaricales</taxon>
        <taxon>Marasmiineae</taxon>
        <taxon>Mycenaceae</taxon>
        <taxon>Favolaschia</taxon>
    </lineage>
</organism>
<protein>
    <submittedName>
        <fullName evidence="2">Uncharacterized protein</fullName>
    </submittedName>
</protein>
<accession>A0AAW0D914</accession>
<sequence>MSEGAASFVPPPPPPGLNYLAAIQPSLTTLMTGTVWSSMLIPLLVVLLLFSTSGMRRKPLFILNLFAVLTGIALGIINVYLGVTEILSPLTVIPGSLVMGYVSMILYLPVYMDTILLVRLFVVYPPHTISWSRRLVVFGPPILFKLIRASVLIVYLVKWTRLVQGHDNPLQAGELLWGSLPYTKIEWFFQVFDNCYASVLFLLRVQKGRGLFTHVKSVGLSSSHASKLRSLFFIALGNFVFPCMLSLVQLIYVFRQPESLNGIYVFLSNCYVEIIGVLMATIWVAGGQWSESASSSSEDPNRISTIRYKEGTQIHIGRSVVQETITGDRALELDGFQAAHGKEGSSEHDGSLN</sequence>
<reference evidence="2 3" key="1">
    <citation type="journal article" date="2024" name="J Genomics">
        <title>Draft genome sequencing and assembly of Favolaschia claudopus CIRM-BRFM 2984 isolated from oak limbs.</title>
        <authorList>
            <person name="Navarro D."/>
            <person name="Drula E."/>
            <person name="Chaduli D."/>
            <person name="Cazenave R."/>
            <person name="Ahrendt S."/>
            <person name="Wang J."/>
            <person name="Lipzen A."/>
            <person name="Daum C."/>
            <person name="Barry K."/>
            <person name="Grigoriev I.V."/>
            <person name="Favel A."/>
            <person name="Rosso M.N."/>
            <person name="Martin F."/>
        </authorList>
    </citation>
    <scope>NUCLEOTIDE SEQUENCE [LARGE SCALE GENOMIC DNA]</scope>
    <source>
        <strain evidence="2 3">CIRM-BRFM 2984</strain>
    </source>
</reference>
<dbReference type="AlphaFoldDB" id="A0AAW0D914"/>
<feature type="transmembrane region" description="Helical" evidence="1">
    <location>
        <begin position="135"/>
        <end position="157"/>
    </location>
</feature>
<feature type="transmembrane region" description="Helical" evidence="1">
    <location>
        <begin position="101"/>
        <end position="123"/>
    </location>
</feature>
<keyword evidence="1" id="KW-1133">Transmembrane helix</keyword>
<name>A0AAW0D914_9AGAR</name>
<evidence type="ECO:0000313" key="3">
    <source>
        <dbReference type="Proteomes" id="UP001362999"/>
    </source>
</evidence>
<dbReference type="EMBL" id="JAWWNJ010000009">
    <property type="protein sequence ID" value="KAK7048096.1"/>
    <property type="molecule type" value="Genomic_DNA"/>
</dbReference>